<gene>
    <name evidence="1" type="ORF">E1301_Tti000196</name>
</gene>
<comment type="caution">
    <text evidence="1">The sequence shown here is derived from an EMBL/GenBank/DDBJ whole genome shotgun (WGS) entry which is preliminary data.</text>
</comment>
<dbReference type="Proteomes" id="UP000324632">
    <property type="component" value="Chromosome 23"/>
</dbReference>
<dbReference type="PANTHER" id="PTHR15735">
    <property type="entry name" value="FCH AND DOUBLE SH3 DOMAINS PROTEIN"/>
    <property type="match status" value="1"/>
</dbReference>
<dbReference type="GO" id="GO:0055037">
    <property type="term" value="C:recycling endosome"/>
    <property type="evidence" value="ECO:0007669"/>
    <property type="project" value="TreeGrafter"/>
</dbReference>
<evidence type="ECO:0000313" key="2">
    <source>
        <dbReference type="Proteomes" id="UP000324632"/>
    </source>
</evidence>
<accession>A0A5A9N4B6</accession>
<dbReference type="GO" id="GO:0031594">
    <property type="term" value="C:neuromuscular junction"/>
    <property type="evidence" value="ECO:0007669"/>
    <property type="project" value="TreeGrafter"/>
</dbReference>
<dbReference type="EMBL" id="SOYY01000023">
    <property type="protein sequence ID" value="KAA0704163.1"/>
    <property type="molecule type" value="Genomic_DNA"/>
</dbReference>
<evidence type="ECO:0000313" key="1">
    <source>
        <dbReference type="EMBL" id="KAA0704163.1"/>
    </source>
</evidence>
<organism evidence="1 2">
    <name type="scientific">Triplophysa tibetana</name>
    <dbReference type="NCBI Taxonomy" id="1572043"/>
    <lineage>
        <taxon>Eukaryota</taxon>
        <taxon>Metazoa</taxon>
        <taxon>Chordata</taxon>
        <taxon>Craniata</taxon>
        <taxon>Vertebrata</taxon>
        <taxon>Euteleostomi</taxon>
        <taxon>Actinopterygii</taxon>
        <taxon>Neopterygii</taxon>
        <taxon>Teleostei</taxon>
        <taxon>Ostariophysi</taxon>
        <taxon>Cypriniformes</taxon>
        <taxon>Nemacheilidae</taxon>
        <taxon>Triplophysa</taxon>
    </lineage>
</organism>
<dbReference type="InterPro" id="IPR027267">
    <property type="entry name" value="AH/BAR_dom_sf"/>
</dbReference>
<dbReference type="Gene3D" id="1.20.1270.60">
    <property type="entry name" value="Arfaptin homology (AH) domain/BAR domain"/>
    <property type="match status" value="1"/>
</dbReference>
<name>A0A5A9N4B6_9TELE</name>
<proteinExistence type="predicted"/>
<reference evidence="1 2" key="1">
    <citation type="journal article" date="2019" name="Mol. Ecol. Resour.">
        <title>Chromosome-level genome assembly of Triplophysa tibetana, a fish adapted to the harsh high-altitude environment of the Tibetan Plateau.</title>
        <authorList>
            <person name="Yang X."/>
            <person name="Liu H."/>
            <person name="Ma Z."/>
            <person name="Zou Y."/>
            <person name="Zou M."/>
            <person name="Mao Y."/>
            <person name="Li X."/>
            <person name="Wang H."/>
            <person name="Chen T."/>
            <person name="Wang W."/>
            <person name="Yang R."/>
        </authorList>
    </citation>
    <scope>NUCLEOTIDE SEQUENCE [LARGE SCALE GENOMIC DNA]</scope>
    <source>
        <strain evidence="1">TTIB1903HZAU</strain>
        <tissue evidence="1">Muscle</tissue>
    </source>
</reference>
<dbReference type="GO" id="GO:0007274">
    <property type="term" value="P:neuromuscular synaptic transmission"/>
    <property type="evidence" value="ECO:0007669"/>
    <property type="project" value="TreeGrafter"/>
</dbReference>
<dbReference type="PANTHER" id="PTHR15735:SF11">
    <property type="entry name" value="F-BAR AND DOUBLE SH3 DOMAINS PROTEIN 2"/>
    <property type="match status" value="1"/>
</dbReference>
<dbReference type="SUPFAM" id="SSF103657">
    <property type="entry name" value="BAR/IMD domain-like"/>
    <property type="match status" value="1"/>
</dbReference>
<dbReference type="GO" id="GO:0030833">
    <property type="term" value="P:regulation of actin filament polymerization"/>
    <property type="evidence" value="ECO:0007669"/>
    <property type="project" value="TreeGrafter"/>
</dbReference>
<dbReference type="AlphaFoldDB" id="A0A5A9N4B6"/>
<sequence length="159" mass="18609">MLVLESVRAAEECLFIRLGSKEDQAKVTQEVKQTHTEQLNRLQLKHQTDWEFLEDLRKVWALWRSYLEGVMKVSQSRISGCDNYRNQISDPVKTLRVQKDLQLKKCCEQLARAQADLQVTIRDLTKTRKTYQEAEQTAQVVREKADMEAKYVLADLHSK</sequence>
<protein>
    <submittedName>
        <fullName evidence="1">SH3 domains protein 2 Carom</fullName>
    </submittedName>
</protein>
<keyword evidence="2" id="KW-1185">Reference proteome</keyword>